<accession>A0A318LMI6</accession>
<dbReference type="AlphaFoldDB" id="A0A318LMI6"/>
<dbReference type="EMBL" id="MASU01000005">
    <property type="protein sequence ID" value="PXY35782.1"/>
    <property type="molecule type" value="Genomic_DNA"/>
</dbReference>
<evidence type="ECO:0000259" key="1">
    <source>
        <dbReference type="Pfam" id="PF02538"/>
    </source>
</evidence>
<evidence type="ECO:0000313" key="3">
    <source>
        <dbReference type="Proteomes" id="UP000247892"/>
    </source>
</evidence>
<dbReference type="GO" id="GO:0005829">
    <property type="term" value="C:cytosol"/>
    <property type="evidence" value="ECO:0007669"/>
    <property type="project" value="TreeGrafter"/>
</dbReference>
<dbReference type="Proteomes" id="UP000247892">
    <property type="component" value="Unassembled WGS sequence"/>
</dbReference>
<dbReference type="InterPro" id="IPR003692">
    <property type="entry name" value="Hydantoinase_B"/>
</dbReference>
<keyword evidence="3" id="KW-1185">Reference proteome</keyword>
<evidence type="ECO:0000313" key="2">
    <source>
        <dbReference type="EMBL" id="PXY35782.1"/>
    </source>
</evidence>
<name>A0A318LMI6_9PSEU</name>
<dbReference type="PANTHER" id="PTHR11365:SF23">
    <property type="entry name" value="HYPOTHETICAL 5-OXOPROLINASE (EUROFUNG)-RELATED"/>
    <property type="match status" value="1"/>
</dbReference>
<dbReference type="RefSeq" id="WP_110335788.1">
    <property type="nucleotide sequence ID" value="NZ_MASU01000005.1"/>
</dbReference>
<comment type="caution">
    <text evidence="2">The sequence shown here is derived from an EMBL/GenBank/DDBJ whole genome shotgun (WGS) entry which is preliminary data.</text>
</comment>
<dbReference type="Pfam" id="PF02538">
    <property type="entry name" value="Hydantoinase_B"/>
    <property type="match status" value="1"/>
</dbReference>
<proteinExistence type="predicted"/>
<feature type="domain" description="Hydantoinase B/oxoprolinase" evidence="1">
    <location>
        <begin position="7"/>
        <end position="527"/>
    </location>
</feature>
<reference evidence="2 3" key="1">
    <citation type="submission" date="2016-07" db="EMBL/GenBank/DDBJ databases">
        <title>Draft genome sequence of Prauserella sp. YIM 121212, isolated from alkaline soil.</title>
        <authorList>
            <person name="Ruckert C."/>
            <person name="Albersmeier A."/>
            <person name="Jiang C.-L."/>
            <person name="Jiang Y."/>
            <person name="Kalinowski J."/>
            <person name="Schneider O."/>
            <person name="Winkler A."/>
            <person name="Zotchev S.B."/>
        </authorList>
    </citation>
    <scope>NUCLEOTIDE SEQUENCE [LARGE SCALE GENOMIC DNA]</scope>
    <source>
        <strain evidence="2 3">YIM 121212</strain>
    </source>
</reference>
<dbReference type="InterPro" id="IPR045079">
    <property type="entry name" value="Oxoprolinase-like"/>
</dbReference>
<dbReference type="PANTHER" id="PTHR11365">
    <property type="entry name" value="5-OXOPROLINASE RELATED"/>
    <property type="match status" value="1"/>
</dbReference>
<protein>
    <recommendedName>
        <fullName evidence="1">Hydantoinase B/oxoprolinase domain-containing protein</fullName>
    </recommendedName>
</protein>
<dbReference type="OrthoDB" id="102473at2"/>
<organism evidence="2 3">
    <name type="scientific">Prauserella flavalba</name>
    <dbReference type="NCBI Taxonomy" id="1477506"/>
    <lineage>
        <taxon>Bacteria</taxon>
        <taxon>Bacillati</taxon>
        <taxon>Actinomycetota</taxon>
        <taxon>Actinomycetes</taxon>
        <taxon>Pseudonocardiales</taxon>
        <taxon>Pseudonocardiaceae</taxon>
        <taxon>Prauserella</taxon>
    </lineage>
</organism>
<gene>
    <name evidence="2" type="ORF">BA062_09875</name>
</gene>
<dbReference type="GO" id="GO:0017168">
    <property type="term" value="F:5-oxoprolinase (ATP-hydrolyzing) activity"/>
    <property type="evidence" value="ECO:0007669"/>
    <property type="project" value="TreeGrafter"/>
</dbReference>
<dbReference type="GO" id="GO:0006749">
    <property type="term" value="P:glutathione metabolic process"/>
    <property type="evidence" value="ECO:0007669"/>
    <property type="project" value="TreeGrafter"/>
</dbReference>
<sequence>MTEIVVDQVSVQVIGNAMLSVAEEMGAVLRRASYSTNIKERVDCSTALFDAQGRLVAQAEHIPIHMGSMQGLVQALLDEKGASQLRPGDVYITNDPYTGGGTHLPDITMAAPVFHEGGLVGFSANIAHHSDVGGHVPGSNSGDSTSIFQEGLRIPMVRFMIDGAVNEEVLAFVTLNSRLPEERRGDLLAQLAAVHTGGSRFAELHGKYGSAVIDVACAQLLAYARRRLEVAVAAIPDGTYTAEDWLDSDSPGQEPIRIRTAITVAGEDISIDFAGTGRQADVAINVVRSALEATVYYALKAALDPDIPANGGFFDAVRIDAPLGSIVNPRPPAAVAARTDACQRVADVLLGALAKAVPGRVPAGSHSSITYVTFAGPDEEFFVYPEVIAGGAGARSDRDGLDAVQVHVTNSSNLPIEALELEYPLRVDTYELITDSGGAGRHRGGLGVRRDIRVLSGQADFSAHADRQTFPPLGLEGGKDGTTGKFILRPGTEAERTLPGGRVSGITLDHGDVVRIESPGSGGYGDPFTRPADLVARDVAQGRVSAQSALRDYGVVLSEHGAVDAGATARVRGDRREG</sequence>